<keyword evidence="5" id="KW-0418">Kinase</keyword>
<dbReference type="PROSITE" id="PS50112">
    <property type="entry name" value="PAS"/>
    <property type="match status" value="4"/>
</dbReference>
<dbReference type="SMART" id="SM00086">
    <property type="entry name" value="PAC"/>
    <property type="match status" value="4"/>
</dbReference>
<dbReference type="Pfam" id="PF08448">
    <property type="entry name" value="PAS_4"/>
    <property type="match status" value="1"/>
</dbReference>
<dbReference type="PROSITE" id="PS50109">
    <property type="entry name" value="HIS_KIN"/>
    <property type="match status" value="1"/>
</dbReference>
<dbReference type="InterPro" id="IPR000700">
    <property type="entry name" value="PAS-assoc_C"/>
</dbReference>
<dbReference type="EC" id="2.7.13.3" evidence="2"/>
<dbReference type="EMBL" id="LWBO01000002">
    <property type="protein sequence ID" value="OQP54106.1"/>
    <property type="molecule type" value="Genomic_DNA"/>
</dbReference>
<comment type="catalytic activity">
    <reaction evidence="1">
        <text>ATP + protein L-histidine = ADP + protein N-phospho-L-histidine.</text>
        <dbReference type="EC" id="2.7.13.3"/>
    </reaction>
</comment>
<protein>
    <recommendedName>
        <fullName evidence="2">histidine kinase</fullName>
        <ecNumber evidence="2">2.7.13.3</ecNumber>
    </recommendedName>
</protein>
<comment type="caution">
    <text evidence="11">The sequence shown here is derived from an EMBL/GenBank/DDBJ whole genome shotgun (WGS) entry which is preliminary data.</text>
</comment>
<dbReference type="SMART" id="SM00091">
    <property type="entry name" value="PAS"/>
    <property type="match status" value="4"/>
</dbReference>
<dbReference type="SUPFAM" id="SSF47384">
    <property type="entry name" value="Homodimeric domain of signal transducing histidine kinase"/>
    <property type="match status" value="1"/>
</dbReference>
<dbReference type="InterPro" id="IPR052162">
    <property type="entry name" value="Sensor_kinase/Photoreceptor"/>
</dbReference>
<keyword evidence="3" id="KW-0597">Phosphoprotein</keyword>
<dbReference type="Gene3D" id="3.30.450.20">
    <property type="entry name" value="PAS domain"/>
    <property type="match status" value="4"/>
</dbReference>
<dbReference type="Gene3D" id="3.30.565.10">
    <property type="entry name" value="Histidine kinase-like ATPase, C-terminal domain"/>
    <property type="match status" value="1"/>
</dbReference>
<dbReference type="SUPFAM" id="SSF55874">
    <property type="entry name" value="ATPase domain of HSP90 chaperone/DNA topoisomerase II/histidine kinase"/>
    <property type="match status" value="1"/>
</dbReference>
<evidence type="ECO:0000256" key="4">
    <source>
        <dbReference type="ARBA" id="ARBA00022679"/>
    </source>
</evidence>
<proteinExistence type="predicted"/>
<gene>
    <name evidence="11" type="ORF">A4D02_20725</name>
</gene>
<dbReference type="InterPro" id="IPR036097">
    <property type="entry name" value="HisK_dim/P_sf"/>
</dbReference>
<dbReference type="InterPro" id="IPR013655">
    <property type="entry name" value="PAS_fold_3"/>
</dbReference>
<keyword evidence="6" id="KW-0175">Coiled coil</keyword>
<dbReference type="SMART" id="SM00388">
    <property type="entry name" value="HisKA"/>
    <property type="match status" value="1"/>
</dbReference>
<dbReference type="SUPFAM" id="SSF55785">
    <property type="entry name" value="PYP-like sensor domain (PAS domain)"/>
    <property type="match status" value="4"/>
</dbReference>
<dbReference type="InterPro" id="IPR000014">
    <property type="entry name" value="PAS"/>
</dbReference>
<feature type="domain" description="PAC" evidence="10">
    <location>
        <begin position="485"/>
        <end position="537"/>
    </location>
</feature>
<feature type="domain" description="PAC" evidence="10">
    <location>
        <begin position="110"/>
        <end position="162"/>
    </location>
</feature>
<dbReference type="PRINTS" id="PR00344">
    <property type="entry name" value="BCTRLSENSOR"/>
</dbReference>
<reference evidence="11 12" key="1">
    <citation type="submission" date="2016-04" db="EMBL/GenBank/DDBJ databases">
        <authorList>
            <person name="Chen L."/>
            <person name="Zhuang W."/>
            <person name="Wang G."/>
        </authorList>
    </citation>
    <scope>NUCLEOTIDE SEQUENCE [LARGE SCALE GENOMIC DNA]</scope>
    <source>
        <strain evidence="12">GR20</strain>
    </source>
</reference>
<dbReference type="NCBIfam" id="TIGR00229">
    <property type="entry name" value="sensory_box"/>
    <property type="match status" value="4"/>
</dbReference>
<evidence type="ECO:0000256" key="3">
    <source>
        <dbReference type="ARBA" id="ARBA00022553"/>
    </source>
</evidence>
<feature type="region of interest" description="Disordered" evidence="7">
    <location>
        <begin position="1"/>
        <end position="24"/>
    </location>
</feature>
<dbReference type="InterPro" id="IPR001610">
    <property type="entry name" value="PAC"/>
</dbReference>
<dbReference type="PROSITE" id="PS50113">
    <property type="entry name" value="PAC"/>
    <property type="match status" value="4"/>
</dbReference>
<feature type="domain" description="PAS" evidence="9">
    <location>
        <begin position="159"/>
        <end position="229"/>
    </location>
</feature>
<dbReference type="PANTHER" id="PTHR43304:SF1">
    <property type="entry name" value="PAC DOMAIN-CONTAINING PROTEIN"/>
    <property type="match status" value="1"/>
</dbReference>
<dbReference type="Gene3D" id="1.10.287.130">
    <property type="match status" value="1"/>
</dbReference>
<dbReference type="InterPro" id="IPR003661">
    <property type="entry name" value="HisK_dim/P_dom"/>
</dbReference>
<dbReference type="Pfam" id="PF02518">
    <property type="entry name" value="HATPase_c"/>
    <property type="match status" value="1"/>
</dbReference>
<evidence type="ECO:0000256" key="7">
    <source>
        <dbReference type="SAM" id="MobiDB-lite"/>
    </source>
</evidence>
<dbReference type="PANTHER" id="PTHR43304">
    <property type="entry name" value="PHYTOCHROME-LIKE PROTEIN CPH1"/>
    <property type="match status" value="1"/>
</dbReference>
<dbReference type="Proteomes" id="UP000192277">
    <property type="component" value="Unassembled WGS sequence"/>
</dbReference>
<evidence type="ECO:0000259" key="10">
    <source>
        <dbReference type="PROSITE" id="PS50113"/>
    </source>
</evidence>
<sequence>MKSKEMPQLKRPNNDPGPPGRRERMKNPVEAATIFTQQVIQALPAAVYTCDADGYILSYNEAAASLWGRKPEPGKELWSGAAKMYTMDGKALPLDQSSMAIAIQEGREIQDAAFIIERPDGTRRFVLPHPKPFFNAAGKVTGAVNILADITDQKNIEGSNGHFAAIVESSDDAIISKTLESIVTSWNKSAERIFGYTAQEMIGVSITKIVPPDRLDEEPEILERLKRGERIDHFETKRLTKDGRLLDISLSISPVKNSKGVIIGASKIARDITAHKKAEQQIRESEERLRLAIESADLGSFTWNMQDNEFNFSERLADIYGYPSTNKLSYNDLLEAIDDDDRHIADRSFEKALQTSVLKYEVRIILPDTYHPVHWIRLNAKILFDDKQAPLKMQGIVLDITEQKEAEQRIKDSEERLRLAVEAAEIGLWDLDLITGLTITSPEHKKIMGHSKEQWSRLLFMQYVHPLDRSWVEHAFQTGLITGSLAYETRIIREDQSERWIRVNGTTVYDKKQNPVRMIGTVLDITDQKKANDELEKMVLARTSELLTSNSALEKSNHELEQYAYIASHDLQEPLRKIQTFANMVKEHLNDSQFTEKYFNKIYLSAKRMSTLINEVLNYSRLTKTGEQFQKTDLNKVLKDVLSDYELLIEQKQATVTYTNLPVIKGIPLQLHQLFANLISNALKFSETNPAINITATMLLPTEVAQYPKLLEDYEYVKLVFTDNGIGFEQQYAEQIFIIFQRLNNIRAYSGTGIGLALCKKIVDHHDGIITAKSAPGMGATFTIILPVNHW</sequence>
<evidence type="ECO:0000259" key="9">
    <source>
        <dbReference type="PROSITE" id="PS50112"/>
    </source>
</evidence>
<dbReference type="Pfam" id="PF08447">
    <property type="entry name" value="PAS_3"/>
    <property type="match status" value="2"/>
</dbReference>
<dbReference type="InterPro" id="IPR013656">
    <property type="entry name" value="PAS_4"/>
</dbReference>
<evidence type="ECO:0000259" key="8">
    <source>
        <dbReference type="PROSITE" id="PS50109"/>
    </source>
</evidence>
<evidence type="ECO:0000313" key="12">
    <source>
        <dbReference type="Proteomes" id="UP000192277"/>
    </source>
</evidence>
<dbReference type="InterPro" id="IPR035965">
    <property type="entry name" value="PAS-like_dom_sf"/>
</dbReference>
<evidence type="ECO:0000313" key="11">
    <source>
        <dbReference type="EMBL" id="OQP54106.1"/>
    </source>
</evidence>
<feature type="domain" description="Histidine kinase" evidence="8">
    <location>
        <begin position="566"/>
        <end position="790"/>
    </location>
</feature>
<name>A0ABX3P398_9BACT</name>
<feature type="domain" description="PAC" evidence="10">
    <location>
        <begin position="358"/>
        <end position="412"/>
    </location>
</feature>
<dbReference type="InterPro" id="IPR036890">
    <property type="entry name" value="HATPase_C_sf"/>
</dbReference>
<dbReference type="Gene3D" id="2.10.70.100">
    <property type="match status" value="2"/>
</dbReference>
<evidence type="ECO:0000256" key="5">
    <source>
        <dbReference type="ARBA" id="ARBA00022777"/>
    </source>
</evidence>
<accession>A0ABX3P398</accession>
<organism evidence="11 12">
    <name type="scientific">Niastella koreensis</name>
    <dbReference type="NCBI Taxonomy" id="354356"/>
    <lineage>
        <taxon>Bacteria</taxon>
        <taxon>Pseudomonadati</taxon>
        <taxon>Bacteroidota</taxon>
        <taxon>Chitinophagia</taxon>
        <taxon>Chitinophagales</taxon>
        <taxon>Chitinophagaceae</taxon>
        <taxon>Niastella</taxon>
    </lineage>
</organism>
<dbReference type="CDD" id="cd00130">
    <property type="entry name" value="PAS"/>
    <property type="match status" value="4"/>
</dbReference>
<dbReference type="InterPro" id="IPR003594">
    <property type="entry name" value="HATPase_dom"/>
</dbReference>
<keyword evidence="4" id="KW-0808">Transferase</keyword>
<keyword evidence="12" id="KW-1185">Reference proteome</keyword>
<dbReference type="Pfam" id="PF13426">
    <property type="entry name" value="PAS_9"/>
    <property type="match status" value="1"/>
</dbReference>
<feature type="domain" description="PAS" evidence="9">
    <location>
        <begin position="32"/>
        <end position="72"/>
    </location>
</feature>
<evidence type="ECO:0000256" key="6">
    <source>
        <dbReference type="SAM" id="Coils"/>
    </source>
</evidence>
<feature type="domain" description="PAC" evidence="10">
    <location>
        <begin position="232"/>
        <end position="284"/>
    </location>
</feature>
<evidence type="ECO:0000256" key="2">
    <source>
        <dbReference type="ARBA" id="ARBA00012438"/>
    </source>
</evidence>
<feature type="domain" description="PAS" evidence="9">
    <location>
        <begin position="285"/>
        <end position="356"/>
    </location>
</feature>
<dbReference type="InterPro" id="IPR004358">
    <property type="entry name" value="Sig_transdc_His_kin-like_C"/>
</dbReference>
<feature type="domain" description="PAS" evidence="9">
    <location>
        <begin position="413"/>
        <end position="483"/>
    </location>
</feature>
<dbReference type="Pfam" id="PF00512">
    <property type="entry name" value="HisKA"/>
    <property type="match status" value="1"/>
</dbReference>
<dbReference type="InterPro" id="IPR005467">
    <property type="entry name" value="His_kinase_dom"/>
</dbReference>
<feature type="coiled-coil region" evidence="6">
    <location>
        <begin position="268"/>
        <end position="295"/>
    </location>
</feature>
<evidence type="ECO:0000256" key="1">
    <source>
        <dbReference type="ARBA" id="ARBA00000085"/>
    </source>
</evidence>
<dbReference type="SMART" id="SM00387">
    <property type="entry name" value="HATPase_c"/>
    <property type="match status" value="1"/>
</dbReference>
<dbReference type="CDD" id="cd00082">
    <property type="entry name" value="HisKA"/>
    <property type="match status" value="1"/>
</dbReference>